<dbReference type="Proteomes" id="UP000728647">
    <property type="component" value="Unassembled WGS sequence"/>
</dbReference>
<dbReference type="Gene3D" id="2.60.120.260">
    <property type="entry name" value="Galactose-binding domain-like"/>
    <property type="match status" value="2"/>
</dbReference>
<dbReference type="RefSeq" id="WP_174703289.1">
    <property type="nucleotide sequence ID" value="NZ_JABURA010000003.1"/>
</dbReference>
<dbReference type="Pfam" id="PF25788">
    <property type="entry name" value="Ig_Rha78A_N"/>
    <property type="match status" value="1"/>
</dbReference>
<dbReference type="EMBL" id="JABURA010000003">
    <property type="protein sequence ID" value="NUB93629.1"/>
    <property type="molecule type" value="Genomic_DNA"/>
</dbReference>
<dbReference type="Pfam" id="PF08531">
    <property type="entry name" value="Bac_rhamnosid_N"/>
    <property type="match status" value="1"/>
</dbReference>
<dbReference type="OrthoDB" id="39566at2157"/>
<comment type="caution">
    <text evidence="8">The sequence shown here is derived from an EMBL/GenBank/DDBJ whole genome shotgun (WGS) entry which is preliminary data.</text>
</comment>
<dbReference type="Pfam" id="PF17390">
    <property type="entry name" value="Bac_rhamnosid_C"/>
    <property type="match status" value="1"/>
</dbReference>
<dbReference type="GO" id="GO:0005975">
    <property type="term" value="P:carbohydrate metabolic process"/>
    <property type="evidence" value="ECO:0007669"/>
    <property type="project" value="InterPro"/>
</dbReference>
<dbReference type="PANTHER" id="PTHR33307">
    <property type="entry name" value="ALPHA-RHAMNOSIDASE (EUROFUNG)"/>
    <property type="match status" value="1"/>
</dbReference>
<dbReference type="PANTHER" id="PTHR33307:SF6">
    <property type="entry name" value="ALPHA-RHAMNOSIDASE (EUROFUNG)-RELATED"/>
    <property type="match status" value="1"/>
</dbReference>
<evidence type="ECO:0000259" key="5">
    <source>
        <dbReference type="Pfam" id="PF08531"/>
    </source>
</evidence>
<evidence type="ECO:0000256" key="1">
    <source>
        <dbReference type="ARBA" id="ARBA00001445"/>
    </source>
</evidence>
<proteinExistence type="predicted"/>
<evidence type="ECO:0000313" key="8">
    <source>
        <dbReference type="EMBL" id="NUB93629.1"/>
    </source>
</evidence>
<evidence type="ECO:0000259" key="6">
    <source>
        <dbReference type="Pfam" id="PF17389"/>
    </source>
</evidence>
<dbReference type="Gene3D" id="2.60.40.10">
    <property type="entry name" value="Immunoglobulins"/>
    <property type="match status" value="1"/>
</dbReference>
<feature type="domain" description="Bacterial alpha-L-rhamnosidase N-terminal" evidence="5">
    <location>
        <begin position="149"/>
        <end position="314"/>
    </location>
</feature>
<dbReference type="AlphaFoldDB" id="A0A8J8KJQ2"/>
<dbReference type="InterPro" id="IPR013737">
    <property type="entry name" value="Bac_rhamnosid_N"/>
</dbReference>
<dbReference type="InterPro" id="IPR035398">
    <property type="entry name" value="Bac_rhamnosid_C"/>
</dbReference>
<feature type="domain" description="Alpha-L-rhamnosidase concanavalin-like" evidence="4">
    <location>
        <begin position="324"/>
        <end position="409"/>
    </location>
</feature>
<sequence>MSGNQPVALRTEYASTPIGLDAARPDLRWRVDADRRGARQTAFRVLVASTPDRLSPGEADCWDTGKRSSDRPAVTYDGDPLESGREYHWAVRVWDEADEPSAWSEPARWETGLLEPADWEASWIRRPGDGAFERGRFTYLRREVFLDGEIERARAYVSASHRYELSVNGRAIDCGSSASYPDFQYYKTVDLTDDLETGANAIGALCNWNGAGQGRPAAEPGFICQLEVTFSDGTERTVVTDGSWRVREAEWREDAPLRNDEIAEPVEIIDARRVPLGWSEPGFEAGAWDHASVVGTHPTEPWERLVAQHSEVVRSPIEPVSMDRLEDGSYVVDFGRVYAGLPEVHFSDGTDGHRVALRAGYRLADDGSVAETEGTQWTDMRYEYVQREGECRFRPFNYLGVRYLQIDDPGEVLEPERVGLLATRNAVPDERAATFESDDETVDAVFDLARHSALYGCQGQFVDTPTREKGQFLMDGFNVSRTTTRAFAERALSRQAIEEFLRSHYRYWAGEGRLNAVYPNGDGKRDIPDFTVSFPEWVWRYYRTTGDRAILERAYPVITAIAAYVERHVDDETGLVANLSGGEGGPYEEGIVDWPPEMRYGYDRDWPARTTVNVLCTSALGRAADIAAELDRPDHERAHYRDRQRALEAAIDDRLRRGDRYVDGCTATDASDSASQHANALPLAFGLVPDARVDAVAERVAERGMAMGPMMVPWLFEALETAGRPDAVVDLLTNADDDGWANIIAQGGTFTWETWHCRDSSLPDDQRHNRSESHAMGATVLMYILRTLLGVRPDGVAGERLEIRPPEAGLESASGRVPTERGTVAVSWTRGERADGETVDGGESFRLEATIPWNASATVVLPTSTEDAVATVDGEPVRDGDRATLPDGVAAVRNGGRLEIDVESGTYRFGLE</sequence>
<evidence type="ECO:0000313" key="9">
    <source>
        <dbReference type="Proteomes" id="UP000728647"/>
    </source>
</evidence>
<dbReference type="InterPro" id="IPR016007">
    <property type="entry name" value="Alpha_rhamnosid"/>
</dbReference>
<gene>
    <name evidence="8" type="ORF">HT576_21870</name>
</gene>
<dbReference type="InterPro" id="IPR012341">
    <property type="entry name" value="6hp_glycosidase-like_sf"/>
</dbReference>
<accession>A0A8J8KJQ2</accession>
<name>A0A8J8KJQ2_9EURY</name>
<organism evidence="8 9">
    <name type="scientific">Haloterrigena gelatinilytica</name>
    <dbReference type="NCBI Taxonomy" id="2741724"/>
    <lineage>
        <taxon>Archaea</taxon>
        <taxon>Methanobacteriati</taxon>
        <taxon>Methanobacteriota</taxon>
        <taxon>Stenosarchaea group</taxon>
        <taxon>Halobacteria</taxon>
        <taxon>Halobacteriales</taxon>
        <taxon>Natrialbaceae</taxon>
        <taxon>Haloterrigena</taxon>
    </lineage>
</organism>
<dbReference type="InterPro" id="IPR008902">
    <property type="entry name" value="Rhamnosid_concanavalin"/>
</dbReference>
<dbReference type="Gene3D" id="1.50.10.10">
    <property type="match status" value="1"/>
</dbReference>
<comment type="catalytic activity">
    <reaction evidence="1">
        <text>Hydrolysis of terminal non-reducing alpha-L-rhamnose residues in alpha-L-rhamnosides.</text>
        <dbReference type="EC" id="3.2.1.40"/>
    </reaction>
</comment>
<feature type="domain" description="Alpha-L-rhamnosidase C-terminal" evidence="7">
    <location>
        <begin position="792"/>
        <end position="870"/>
    </location>
</feature>
<feature type="domain" description="Alpha-L-rhamnosidase six-hairpin glycosidase" evidence="6">
    <location>
        <begin position="431"/>
        <end position="787"/>
    </location>
</feature>
<dbReference type="EC" id="3.2.1.40" evidence="2"/>
<dbReference type="Gene3D" id="2.60.420.10">
    <property type="entry name" value="Maltose phosphorylase, domain 3"/>
    <property type="match status" value="1"/>
</dbReference>
<reference evidence="8" key="1">
    <citation type="submission" date="2020-06" db="EMBL/GenBank/DDBJ databases">
        <title>Haloterrigena sp. nov., an extremely halophilic archaeon isolated from a saline sediment.</title>
        <authorList>
            <person name="Liu B.-B."/>
        </authorList>
    </citation>
    <scope>NUCLEOTIDE SEQUENCE</scope>
    <source>
        <strain evidence="8">SYSU A121-1</strain>
    </source>
</reference>
<dbReference type="Pfam" id="PF05592">
    <property type="entry name" value="Bac_rhamnosid"/>
    <property type="match status" value="1"/>
</dbReference>
<evidence type="ECO:0000256" key="3">
    <source>
        <dbReference type="ARBA" id="ARBA00022801"/>
    </source>
</evidence>
<dbReference type="GO" id="GO:0030596">
    <property type="term" value="F:alpha-L-rhamnosidase activity"/>
    <property type="evidence" value="ECO:0007669"/>
    <property type="project" value="UniProtKB-EC"/>
</dbReference>
<dbReference type="InterPro" id="IPR035396">
    <property type="entry name" value="Bac_rhamnosid6H"/>
</dbReference>
<keyword evidence="3 8" id="KW-0378">Hydrolase</keyword>
<protein>
    <recommendedName>
        <fullName evidence="2">alpha-L-rhamnosidase</fullName>
        <ecNumber evidence="2">3.2.1.40</ecNumber>
    </recommendedName>
</protein>
<dbReference type="Pfam" id="PF17389">
    <property type="entry name" value="Bac_rhamnosid6H"/>
    <property type="match status" value="1"/>
</dbReference>
<dbReference type="SUPFAM" id="SSF48208">
    <property type="entry name" value="Six-hairpin glycosidases"/>
    <property type="match status" value="1"/>
</dbReference>
<evidence type="ECO:0000259" key="4">
    <source>
        <dbReference type="Pfam" id="PF05592"/>
    </source>
</evidence>
<dbReference type="InterPro" id="IPR013783">
    <property type="entry name" value="Ig-like_fold"/>
</dbReference>
<dbReference type="InterPro" id="IPR008928">
    <property type="entry name" value="6-hairpin_glycosidase_sf"/>
</dbReference>
<evidence type="ECO:0000256" key="2">
    <source>
        <dbReference type="ARBA" id="ARBA00012652"/>
    </source>
</evidence>
<evidence type="ECO:0000259" key="7">
    <source>
        <dbReference type="Pfam" id="PF17390"/>
    </source>
</evidence>